<dbReference type="InterPro" id="IPR024441">
    <property type="entry name" value="Homeodomain1_C"/>
</dbReference>
<feature type="domain" description="KN homeodomain" evidence="6">
    <location>
        <begin position="132"/>
        <end position="171"/>
    </location>
</feature>
<dbReference type="InterPro" id="IPR008422">
    <property type="entry name" value="KN_HD"/>
</dbReference>
<dbReference type="GeneID" id="64659590"/>
<evidence type="ECO:0000259" key="6">
    <source>
        <dbReference type="Pfam" id="PF05920"/>
    </source>
</evidence>
<gene>
    <name evidence="9" type="ORF">F5891DRAFT_1162426</name>
</gene>
<dbReference type="Gene3D" id="1.10.10.60">
    <property type="entry name" value="Homeodomain-like"/>
    <property type="match status" value="1"/>
</dbReference>
<feature type="region of interest" description="Disordered" evidence="5">
    <location>
        <begin position="395"/>
        <end position="420"/>
    </location>
</feature>
<evidence type="ECO:0000256" key="2">
    <source>
        <dbReference type="ARBA" id="ARBA00023125"/>
    </source>
</evidence>
<feature type="compositionally biased region" description="Acidic residues" evidence="5">
    <location>
        <begin position="313"/>
        <end position="324"/>
    </location>
</feature>
<feature type="domain" description="Mating-type protein A-alpha/beta 1 N-terminal" evidence="7">
    <location>
        <begin position="2"/>
        <end position="86"/>
    </location>
</feature>
<dbReference type="InterPro" id="IPR009057">
    <property type="entry name" value="Homeodomain-like_sf"/>
</dbReference>
<dbReference type="InterPro" id="IPR001356">
    <property type="entry name" value="HD"/>
</dbReference>
<accession>A0AAD4HPY5</accession>
<keyword evidence="4" id="KW-0539">Nucleus</keyword>
<proteinExistence type="inferred from homology"/>
<keyword evidence="2 9" id="KW-0238">DNA-binding</keyword>
<dbReference type="AlphaFoldDB" id="A0AAD4HPY5"/>
<evidence type="ECO:0000256" key="5">
    <source>
        <dbReference type="SAM" id="MobiDB-lite"/>
    </source>
</evidence>
<dbReference type="GO" id="GO:0006355">
    <property type="term" value="P:regulation of DNA-templated transcription"/>
    <property type="evidence" value="ECO:0007669"/>
    <property type="project" value="InterPro"/>
</dbReference>
<dbReference type="InterPro" id="IPR024333">
    <property type="entry name" value="Mating-type_A-alpha/beta_1_N"/>
</dbReference>
<organism evidence="9 10">
    <name type="scientific">Suillus fuscotomentosus</name>
    <dbReference type="NCBI Taxonomy" id="1912939"/>
    <lineage>
        <taxon>Eukaryota</taxon>
        <taxon>Fungi</taxon>
        <taxon>Dikarya</taxon>
        <taxon>Basidiomycota</taxon>
        <taxon>Agaricomycotina</taxon>
        <taxon>Agaricomycetes</taxon>
        <taxon>Agaricomycetidae</taxon>
        <taxon>Boletales</taxon>
        <taxon>Suillineae</taxon>
        <taxon>Suillaceae</taxon>
        <taxon>Suillus</taxon>
    </lineage>
</organism>
<dbReference type="Pfam" id="PF12737">
    <property type="entry name" value="Mating_C"/>
    <property type="match status" value="1"/>
</dbReference>
<reference evidence="9" key="1">
    <citation type="journal article" date="2020" name="New Phytol.">
        <title>Comparative genomics reveals dynamic genome evolution in host specialist ectomycorrhizal fungi.</title>
        <authorList>
            <person name="Lofgren L.A."/>
            <person name="Nguyen N.H."/>
            <person name="Vilgalys R."/>
            <person name="Ruytinx J."/>
            <person name="Liao H.L."/>
            <person name="Branco S."/>
            <person name="Kuo A."/>
            <person name="LaButti K."/>
            <person name="Lipzen A."/>
            <person name="Andreopoulos W."/>
            <person name="Pangilinan J."/>
            <person name="Riley R."/>
            <person name="Hundley H."/>
            <person name="Na H."/>
            <person name="Barry K."/>
            <person name="Grigoriev I.V."/>
            <person name="Stajich J.E."/>
            <person name="Kennedy P.G."/>
        </authorList>
    </citation>
    <scope>NUCLEOTIDE SEQUENCE</scope>
    <source>
        <strain evidence="9">FC203</strain>
    </source>
</reference>
<comment type="caution">
    <text evidence="9">The sequence shown here is derived from an EMBL/GenBank/DDBJ whole genome shotgun (WGS) entry which is preliminary data.</text>
</comment>
<feature type="region of interest" description="Disordered" evidence="5">
    <location>
        <begin position="368"/>
        <end position="387"/>
    </location>
</feature>
<feature type="compositionally biased region" description="Basic and acidic residues" evidence="5">
    <location>
        <begin position="253"/>
        <end position="285"/>
    </location>
</feature>
<dbReference type="RefSeq" id="XP_041230253.1">
    <property type="nucleotide sequence ID" value="XM_041365292.1"/>
</dbReference>
<dbReference type="Pfam" id="PF12731">
    <property type="entry name" value="Mating_N"/>
    <property type="match status" value="1"/>
</dbReference>
<evidence type="ECO:0000259" key="8">
    <source>
        <dbReference type="Pfam" id="PF12737"/>
    </source>
</evidence>
<dbReference type="Pfam" id="PF05920">
    <property type="entry name" value="Homeobox_KN"/>
    <property type="match status" value="1"/>
</dbReference>
<evidence type="ECO:0000313" key="10">
    <source>
        <dbReference type="Proteomes" id="UP001195769"/>
    </source>
</evidence>
<keyword evidence="10" id="KW-1185">Reference proteome</keyword>
<dbReference type="SUPFAM" id="SSF46689">
    <property type="entry name" value="Homeodomain-like"/>
    <property type="match status" value="1"/>
</dbReference>
<evidence type="ECO:0000256" key="4">
    <source>
        <dbReference type="ARBA" id="ARBA00023242"/>
    </source>
</evidence>
<protein>
    <submittedName>
        <fullName evidence="9">Homeodomain protein 1</fullName>
    </submittedName>
</protein>
<dbReference type="EMBL" id="JABBWK010000009">
    <property type="protein sequence ID" value="KAG1904678.1"/>
    <property type="molecule type" value="Genomic_DNA"/>
</dbReference>
<evidence type="ECO:0000256" key="3">
    <source>
        <dbReference type="ARBA" id="ARBA00023155"/>
    </source>
</evidence>
<evidence type="ECO:0000256" key="1">
    <source>
        <dbReference type="ARBA" id="ARBA00005800"/>
    </source>
</evidence>
<dbReference type="CDD" id="cd00086">
    <property type="entry name" value="homeodomain"/>
    <property type="match status" value="1"/>
</dbReference>
<evidence type="ECO:0000313" key="9">
    <source>
        <dbReference type="EMBL" id="KAG1904678.1"/>
    </source>
</evidence>
<sequence>MDKDIQQRFRQAEENLLESILHGDDSLMSFKSSWNSLYTDFSRCLSAGDLSDDTISIANSVASRIGVITNCLSVIHKTHEESTNQFLDGLGSILDNLNRVTISPPSMPMTQTHDGHSPESSLPPFIEPAYKWLLANIHNPYPSSDTKANITGSSGCSVNSVASWFISARRRIGWTTICRKHFNNCRADTVDAASRALVKEDPSRVLAPAILHDFQQMKAATQDLYASTFTKSALAGDLDAVVKDMTEEDRFRLEREKKERAQEEKKQREKEKEMRRIQRALDRQAQKSHTAFASYPSPRHSRSPSPVPALEESWTDDSEDEEDFIPPVLAGRKRRASVSPESTDHRQSSCADRPMKRLRSSAKVLTPFADTAALPSPPSSSGGLDSNDEVQIIASQPSSGSLRKRRLSDADAHAVPKRPRDLHVGPRIHAVSDPLPRASLPLESNIDDWFQTNFFEIPGPVENVSFDQFAPVDIEVFNGYTFPDTQINSIQQPFQQKYTQSALVDLTSFEAKLANLEVPCHAPVPAPDLSDFDNFNFFNAISAMRPNCSGEAVGASTAVDTTFQPPVDLIDLVPSDPFSWTDLLNSEQPFLSDINQFSLPSSCDDFSQLLPEIDLSVLQLPLSLYAPPQSEHPSPADGARLAKLEQLQLLREQTRMLEQDLAVSV</sequence>
<feature type="compositionally biased region" description="Basic and acidic residues" evidence="5">
    <location>
        <begin position="407"/>
        <end position="420"/>
    </location>
</feature>
<feature type="domain" description="Mating-type protein C-terminal" evidence="8">
    <location>
        <begin position="208"/>
        <end position="549"/>
    </location>
</feature>
<evidence type="ECO:0000259" key="7">
    <source>
        <dbReference type="Pfam" id="PF12731"/>
    </source>
</evidence>
<keyword evidence="3 9" id="KW-0371">Homeobox</keyword>
<feature type="region of interest" description="Disordered" evidence="5">
    <location>
        <begin position="253"/>
        <end position="356"/>
    </location>
</feature>
<dbReference type="Proteomes" id="UP001195769">
    <property type="component" value="Unassembled WGS sequence"/>
</dbReference>
<dbReference type="GO" id="GO:0003677">
    <property type="term" value="F:DNA binding"/>
    <property type="evidence" value="ECO:0007669"/>
    <property type="project" value="UniProtKB-KW"/>
</dbReference>
<comment type="similarity">
    <text evidence="1">Belongs to the TALE/M-ATYP homeobox family.</text>
</comment>
<name>A0AAD4HPY5_9AGAM</name>